<keyword evidence="4 8" id="KW-0813">Transport</keyword>
<dbReference type="HAMAP" id="MF_01358">
    <property type="entry name" value="NDH1_NuoD"/>
    <property type="match status" value="1"/>
</dbReference>
<comment type="similarity">
    <text evidence="3 8 9">Belongs to the complex I 49 kDa subunit family.</text>
</comment>
<keyword evidence="8 11" id="KW-0830">Ubiquinone</keyword>
<dbReference type="InterPro" id="IPR029014">
    <property type="entry name" value="NiFe-Hase_large"/>
</dbReference>
<dbReference type="Gene3D" id="1.10.645.10">
    <property type="entry name" value="Cytochrome-c3 Hydrogenase, chain B"/>
    <property type="match status" value="1"/>
</dbReference>
<dbReference type="InterPro" id="IPR022885">
    <property type="entry name" value="NDH1_su_D/H"/>
</dbReference>
<keyword evidence="7 8" id="KW-0520">NAD</keyword>
<dbReference type="EMBL" id="CP002161">
    <property type="protein sequence ID" value="ADM89723.1"/>
    <property type="molecule type" value="Genomic_DNA"/>
</dbReference>
<dbReference type="NCBIfam" id="NF004739">
    <property type="entry name" value="PRK06075.1"/>
    <property type="match status" value="1"/>
</dbReference>
<evidence type="ECO:0000256" key="7">
    <source>
        <dbReference type="ARBA" id="ARBA00023027"/>
    </source>
</evidence>
<evidence type="ECO:0000256" key="3">
    <source>
        <dbReference type="ARBA" id="ARBA00005769"/>
    </source>
</evidence>
<dbReference type="GO" id="GO:0050136">
    <property type="term" value="F:NADH dehydrogenase (quinone) (non-electrogenic) activity"/>
    <property type="evidence" value="ECO:0007669"/>
    <property type="project" value="UniProtKB-UniRule"/>
</dbReference>
<organism evidence="11 12">
    <name type="scientific">Zinderia insecticola (strain CARI)</name>
    <dbReference type="NCBI Taxonomy" id="871271"/>
    <lineage>
        <taxon>Bacteria</taxon>
        <taxon>Pseudomonadati</taxon>
        <taxon>Pseudomonadota</taxon>
        <taxon>Betaproteobacteria</taxon>
        <taxon>Burkholderiales</taxon>
        <taxon>Oxalobacteraceae</taxon>
        <taxon>Candidatus Zinderia</taxon>
    </lineage>
</organism>
<evidence type="ECO:0000256" key="2">
    <source>
        <dbReference type="ARBA" id="ARBA00004202"/>
    </source>
</evidence>
<dbReference type="PANTHER" id="PTHR11993:SF10">
    <property type="entry name" value="NADH DEHYDROGENASE [UBIQUINONE] IRON-SULFUR PROTEIN 2, MITOCHONDRIAL"/>
    <property type="match status" value="1"/>
</dbReference>
<keyword evidence="5 8" id="KW-0874">Quinone</keyword>
<keyword evidence="12" id="KW-1185">Reference proteome</keyword>
<name>E0TIU6_ZINIC</name>
<dbReference type="InterPro" id="IPR001135">
    <property type="entry name" value="NADH_Q_OxRdtase_suD"/>
</dbReference>
<dbReference type="PANTHER" id="PTHR11993">
    <property type="entry name" value="NADH-UBIQUINONE OXIDOREDUCTASE 49 KDA SUBUNIT"/>
    <property type="match status" value="1"/>
</dbReference>
<dbReference type="GO" id="GO:0051287">
    <property type="term" value="F:NAD binding"/>
    <property type="evidence" value="ECO:0007669"/>
    <property type="project" value="InterPro"/>
</dbReference>
<comment type="function">
    <text evidence="1 8">NDH-1 shuttles electrons from NADH, via FMN and iron-sulfur (Fe-S) centers, to quinones in the respiratory chain. The immediate electron acceptor for the enzyme in this species is believed to be ubiquinone. Couples the redox reaction to proton translocation (for every two electrons transferred, four hydrogen ions are translocated across the cytoplasmic membrane), and thus conserves the redox energy in a proton gradient.</text>
</comment>
<evidence type="ECO:0000256" key="6">
    <source>
        <dbReference type="ARBA" id="ARBA00022967"/>
    </source>
</evidence>
<evidence type="ECO:0000259" key="10">
    <source>
        <dbReference type="Pfam" id="PF00346"/>
    </source>
</evidence>
<dbReference type="STRING" id="871271.ZICARI_106"/>
<dbReference type="GO" id="GO:0048038">
    <property type="term" value="F:quinone binding"/>
    <property type="evidence" value="ECO:0007669"/>
    <property type="project" value="UniProtKB-KW"/>
</dbReference>
<dbReference type="KEGG" id="zin:ZICARI_106"/>
<proteinExistence type="inferred from homology"/>
<evidence type="ECO:0000256" key="5">
    <source>
        <dbReference type="ARBA" id="ARBA00022719"/>
    </source>
</evidence>
<dbReference type="SUPFAM" id="SSF56762">
    <property type="entry name" value="HydB/Nqo4-like"/>
    <property type="match status" value="1"/>
</dbReference>
<keyword evidence="6 8" id="KW-1278">Translocase</keyword>
<evidence type="ECO:0000256" key="4">
    <source>
        <dbReference type="ARBA" id="ARBA00022448"/>
    </source>
</evidence>
<reference key="2">
    <citation type="submission" date="2010-08" db="EMBL/GenBank/DDBJ databases">
        <title>Functional convergence in reduced genomes of bacterial symbionts spanning 200 million years of evolution.</title>
        <authorList>
            <person name="McCutcheon J.P."/>
            <person name="Moran N.A."/>
        </authorList>
    </citation>
    <scope>NUCLEOTIDE SEQUENCE</scope>
    <source>
        <strain>CARI</strain>
    </source>
</reference>
<dbReference type="GO" id="GO:0005886">
    <property type="term" value="C:plasma membrane"/>
    <property type="evidence" value="ECO:0007669"/>
    <property type="project" value="UniProtKB-SubCell"/>
</dbReference>
<dbReference type="AlphaFoldDB" id="E0TIU6"/>
<feature type="domain" description="NADH-quinone oxidoreductase subunit D" evidence="10">
    <location>
        <begin position="120"/>
        <end position="407"/>
    </location>
</feature>
<dbReference type="Proteomes" id="UP000001303">
    <property type="component" value="Chromosome"/>
</dbReference>
<dbReference type="InterPro" id="IPR014029">
    <property type="entry name" value="NADH_UbQ_OxRdtase_49kDa_CS"/>
</dbReference>
<evidence type="ECO:0000313" key="11">
    <source>
        <dbReference type="EMBL" id="ADM89723.1"/>
    </source>
</evidence>
<dbReference type="NCBIfam" id="TIGR01962">
    <property type="entry name" value="NuoD"/>
    <property type="match status" value="1"/>
</dbReference>
<comment type="subunit">
    <text evidence="8">NDH-1 is composed of 14 different subunits. Subunits NuoB, C, D, E, F, and G constitute the peripheral sector of the complex.</text>
</comment>
<keyword evidence="8" id="KW-0472">Membrane</keyword>
<reference evidence="11 12" key="1">
    <citation type="journal article" date="2010" name="Genome Biol. Evol.">
        <title>Functional convergence in reduced genomes of bacterial symbionts spanning 200 My of evolution.</title>
        <authorList>
            <person name="McCutcheon J.P."/>
            <person name="Moran N.A."/>
        </authorList>
    </citation>
    <scope>NUCLEOTIDE SEQUENCE [LARGE SCALE GENOMIC DNA]</scope>
    <source>
        <strain evidence="11 12">CARI</strain>
    </source>
</reference>
<dbReference type="PROSITE" id="PS00535">
    <property type="entry name" value="COMPLEX1_49K"/>
    <property type="match status" value="1"/>
</dbReference>
<dbReference type="EC" id="7.1.1.-" evidence="8"/>
<comment type="catalytic activity">
    <reaction evidence="8">
        <text>a quinone + NADH + 5 H(+)(in) = a quinol + NAD(+) + 4 H(+)(out)</text>
        <dbReference type="Rhea" id="RHEA:57888"/>
        <dbReference type="ChEBI" id="CHEBI:15378"/>
        <dbReference type="ChEBI" id="CHEBI:24646"/>
        <dbReference type="ChEBI" id="CHEBI:57540"/>
        <dbReference type="ChEBI" id="CHEBI:57945"/>
        <dbReference type="ChEBI" id="CHEBI:132124"/>
    </reaction>
</comment>
<dbReference type="Pfam" id="PF00346">
    <property type="entry name" value="Complex1_49kDa"/>
    <property type="match status" value="1"/>
</dbReference>
<evidence type="ECO:0000256" key="8">
    <source>
        <dbReference type="HAMAP-Rule" id="MF_01358"/>
    </source>
</evidence>
<evidence type="ECO:0000313" key="12">
    <source>
        <dbReference type="Proteomes" id="UP000001303"/>
    </source>
</evidence>
<gene>
    <name evidence="8 11" type="primary">nuoD</name>
    <name evidence="11" type="ordered locus">ZICARI_106</name>
</gene>
<protein>
    <recommendedName>
        <fullName evidence="8">NADH-quinone oxidoreductase subunit D</fullName>
        <ecNumber evidence="8">7.1.1.-</ecNumber>
    </recommendedName>
    <alternativeName>
        <fullName evidence="8">NADH dehydrogenase I subunit D</fullName>
    </alternativeName>
    <alternativeName>
        <fullName evidence="8">NDH-1 subunit D</fullName>
    </alternativeName>
</protein>
<sequence length="407" mass="48035">MKKFKNYLLNFGPQHPSAHGVLRLILELNGEKIINAEPHIGYLHRGTEKLIENKNYFQSIPYMDRLDYISIMCNEHAYILALEKLLKIKVPIRAKYIRVMFDEITRILNHLMWLGTHALDIGSMGIFLYTFKEREYLMDCYEAVSGARLHSNYYRPGGVNNDLPNKMPNNKKYKNDFRSKDFLYFIENFVNYFPKCINEYENLLTDNKIWKQRLKNIGIVNSDKAISMGFTGPMLRASGVSWDLRKEKPYEVYNKLKFKIPIGKNGDCYDRYLIRIEEMKQSNKIIKQCIKWLKVNPGIILNNNYKFTQCLNSNIKTNMEEMIHHFKFFTEGFKIKNNEIYKAIEHPKGEFGVYILSDNSNKPYRLRIRSPSFAHLQSFNYMVKNHYLSDAITIIGTQDIVFGEIDR</sequence>
<comment type="subcellular location">
    <subcellularLocation>
        <location evidence="2">Cell membrane</location>
        <topology evidence="2">Peripheral membrane protein</topology>
    </subcellularLocation>
</comment>
<evidence type="ECO:0000256" key="9">
    <source>
        <dbReference type="RuleBase" id="RU003685"/>
    </source>
</evidence>
<accession>E0TIU6</accession>
<dbReference type="HOGENOM" id="CLU_015134_1_1_4"/>
<evidence type="ECO:0000256" key="1">
    <source>
        <dbReference type="ARBA" id="ARBA00002378"/>
    </source>
</evidence>